<organism evidence="2 3">
    <name type="scientific">Coniochaeta ligniaria NRRL 30616</name>
    <dbReference type="NCBI Taxonomy" id="1408157"/>
    <lineage>
        <taxon>Eukaryota</taxon>
        <taxon>Fungi</taxon>
        <taxon>Dikarya</taxon>
        <taxon>Ascomycota</taxon>
        <taxon>Pezizomycotina</taxon>
        <taxon>Sordariomycetes</taxon>
        <taxon>Sordariomycetidae</taxon>
        <taxon>Coniochaetales</taxon>
        <taxon>Coniochaetaceae</taxon>
        <taxon>Coniochaeta</taxon>
    </lineage>
</organism>
<evidence type="ECO:0000313" key="2">
    <source>
        <dbReference type="EMBL" id="OIW23378.1"/>
    </source>
</evidence>
<sequence length="100" mass="11069">MGISQVPRPFTYFIAFTADSGVIQVVHYFPLRSLNIDTPSAATEQVRKRLQCRQLEERNGTVLAWLSAQEALVPTSGGNDGTAPGLINSDRQTSQRKYKT</sequence>
<name>A0A1J7J796_9PEZI</name>
<dbReference type="InParanoid" id="A0A1J7J796"/>
<evidence type="ECO:0000313" key="3">
    <source>
        <dbReference type="Proteomes" id="UP000182658"/>
    </source>
</evidence>
<proteinExistence type="predicted"/>
<evidence type="ECO:0000256" key="1">
    <source>
        <dbReference type="SAM" id="MobiDB-lite"/>
    </source>
</evidence>
<reference evidence="2 3" key="1">
    <citation type="submission" date="2016-10" db="EMBL/GenBank/DDBJ databases">
        <title>Draft genome sequence of Coniochaeta ligniaria NRRL30616, a lignocellulolytic fungus for bioabatement of inhibitors in plant biomass hydrolysates.</title>
        <authorList>
            <consortium name="DOE Joint Genome Institute"/>
            <person name="Jimenez D.J."/>
            <person name="Hector R.E."/>
            <person name="Riley R."/>
            <person name="Sun H."/>
            <person name="Grigoriev I.V."/>
            <person name="Van Elsas J.D."/>
            <person name="Nichols N.N."/>
        </authorList>
    </citation>
    <scope>NUCLEOTIDE SEQUENCE [LARGE SCALE GENOMIC DNA]</scope>
    <source>
        <strain evidence="2 3">NRRL 30616</strain>
    </source>
</reference>
<accession>A0A1J7J796</accession>
<dbReference type="Proteomes" id="UP000182658">
    <property type="component" value="Unassembled WGS sequence"/>
</dbReference>
<keyword evidence="3" id="KW-1185">Reference proteome</keyword>
<gene>
    <name evidence="2" type="ORF">CONLIGDRAFT_686823</name>
</gene>
<dbReference type="EMBL" id="KV875107">
    <property type="protein sequence ID" value="OIW23378.1"/>
    <property type="molecule type" value="Genomic_DNA"/>
</dbReference>
<dbReference type="AlphaFoldDB" id="A0A1J7J796"/>
<protein>
    <submittedName>
        <fullName evidence="2">Uncharacterized protein</fullName>
    </submittedName>
</protein>
<feature type="region of interest" description="Disordered" evidence="1">
    <location>
        <begin position="74"/>
        <end position="100"/>
    </location>
</feature>